<dbReference type="Pfam" id="PF00443">
    <property type="entry name" value="UCH"/>
    <property type="match status" value="1"/>
</dbReference>
<evidence type="ECO:0000313" key="3">
    <source>
        <dbReference type="EMBL" id="CAG9312701.1"/>
    </source>
</evidence>
<reference evidence="3" key="1">
    <citation type="submission" date="2021-09" db="EMBL/GenBank/DDBJ databases">
        <authorList>
            <consortium name="AG Swart"/>
            <person name="Singh M."/>
            <person name="Singh A."/>
            <person name="Seah K."/>
            <person name="Emmerich C."/>
        </authorList>
    </citation>
    <scope>NUCLEOTIDE SEQUENCE</scope>
    <source>
        <strain evidence="3">ATCC30299</strain>
    </source>
</reference>
<evidence type="ECO:0000313" key="4">
    <source>
        <dbReference type="Proteomes" id="UP001162131"/>
    </source>
</evidence>
<dbReference type="GO" id="GO:0016579">
    <property type="term" value="P:protein deubiquitination"/>
    <property type="evidence" value="ECO:0007669"/>
    <property type="project" value="InterPro"/>
</dbReference>
<dbReference type="SUPFAM" id="SSF54001">
    <property type="entry name" value="Cysteine proteinases"/>
    <property type="match status" value="1"/>
</dbReference>
<dbReference type="Proteomes" id="UP001162131">
    <property type="component" value="Unassembled WGS sequence"/>
</dbReference>
<keyword evidence="1" id="KW-0812">Transmembrane</keyword>
<dbReference type="PROSITE" id="PS50235">
    <property type="entry name" value="USP_3"/>
    <property type="match status" value="1"/>
</dbReference>
<dbReference type="GO" id="GO:0004843">
    <property type="term" value="F:cysteine-type deubiquitinase activity"/>
    <property type="evidence" value="ECO:0007669"/>
    <property type="project" value="InterPro"/>
</dbReference>
<gene>
    <name evidence="3" type="ORF">BSTOLATCC_MIC7225</name>
</gene>
<comment type="caution">
    <text evidence="3">The sequence shown here is derived from an EMBL/GenBank/DDBJ whole genome shotgun (WGS) entry which is preliminary data.</text>
</comment>
<accession>A0AAU9IHJ8</accession>
<keyword evidence="1" id="KW-1133">Transmembrane helix</keyword>
<proteinExistence type="predicted"/>
<keyword evidence="1" id="KW-0472">Membrane</keyword>
<organism evidence="3 4">
    <name type="scientific">Blepharisma stoltei</name>
    <dbReference type="NCBI Taxonomy" id="1481888"/>
    <lineage>
        <taxon>Eukaryota</taxon>
        <taxon>Sar</taxon>
        <taxon>Alveolata</taxon>
        <taxon>Ciliophora</taxon>
        <taxon>Postciliodesmatophora</taxon>
        <taxon>Heterotrichea</taxon>
        <taxon>Heterotrichida</taxon>
        <taxon>Blepharismidae</taxon>
        <taxon>Blepharisma</taxon>
    </lineage>
</organism>
<keyword evidence="4" id="KW-1185">Reference proteome</keyword>
<dbReference type="AlphaFoldDB" id="A0AAU9IHJ8"/>
<evidence type="ECO:0000256" key="1">
    <source>
        <dbReference type="SAM" id="Phobius"/>
    </source>
</evidence>
<dbReference type="Gene3D" id="3.90.70.10">
    <property type="entry name" value="Cysteine proteinases"/>
    <property type="match status" value="1"/>
</dbReference>
<sequence>MSYSYFKYFAIGSTIVGICAFILRPKLAAWWEKRKNKQNKKLMGSRDYQELEKWAFVNQSSRKSGIPNYGNTCYLNSVIQVLSSTPSFVDFISKSKAILFINLSKIFDLMFTRTSSSSFKPRIIQFLNTFNKEFPMVNNI</sequence>
<dbReference type="InterPro" id="IPR028889">
    <property type="entry name" value="USP"/>
</dbReference>
<name>A0AAU9IHJ8_9CILI</name>
<dbReference type="InterPro" id="IPR018200">
    <property type="entry name" value="USP_CS"/>
</dbReference>
<feature type="domain" description="USP" evidence="2">
    <location>
        <begin position="64"/>
        <end position="140"/>
    </location>
</feature>
<dbReference type="EMBL" id="CAJZBQ010000008">
    <property type="protein sequence ID" value="CAG9312701.1"/>
    <property type="molecule type" value="Genomic_DNA"/>
</dbReference>
<feature type="transmembrane region" description="Helical" evidence="1">
    <location>
        <begin position="6"/>
        <end position="23"/>
    </location>
</feature>
<evidence type="ECO:0000259" key="2">
    <source>
        <dbReference type="PROSITE" id="PS50235"/>
    </source>
</evidence>
<dbReference type="PROSITE" id="PS00972">
    <property type="entry name" value="USP_1"/>
    <property type="match status" value="1"/>
</dbReference>
<protein>
    <recommendedName>
        <fullName evidence="2">USP domain-containing protein</fullName>
    </recommendedName>
</protein>
<dbReference type="InterPro" id="IPR001394">
    <property type="entry name" value="Peptidase_C19_UCH"/>
</dbReference>
<dbReference type="InterPro" id="IPR038765">
    <property type="entry name" value="Papain-like_cys_pep_sf"/>
</dbReference>